<dbReference type="SUPFAM" id="SSF54211">
    <property type="entry name" value="Ribosomal protein S5 domain 2-like"/>
    <property type="match status" value="1"/>
</dbReference>
<comment type="similarity">
    <text evidence="11 13">Belongs to the RecA family. RadA subfamily.</text>
</comment>
<dbReference type="GO" id="GO:0016787">
    <property type="term" value="F:hydrolase activity"/>
    <property type="evidence" value="ECO:0007669"/>
    <property type="project" value="UniProtKB-KW"/>
</dbReference>
<dbReference type="PANTHER" id="PTHR32472:SF10">
    <property type="entry name" value="DNA REPAIR PROTEIN RADA-LIKE PROTEIN"/>
    <property type="match status" value="1"/>
</dbReference>
<reference evidence="15 16" key="1">
    <citation type="journal article" date="2016" name="Nat. Commun.">
        <title>Thousands of microbial genomes shed light on interconnected biogeochemical processes in an aquifer system.</title>
        <authorList>
            <person name="Anantharaman K."/>
            <person name="Brown C.T."/>
            <person name="Hug L.A."/>
            <person name="Sharon I."/>
            <person name="Castelle C.J."/>
            <person name="Probst A.J."/>
            <person name="Thomas B.C."/>
            <person name="Singh A."/>
            <person name="Wilkins M.J."/>
            <person name="Karaoz U."/>
            <person name="Brodie E.L."/>
            <person name="Williams K.H."/>
            <person name="Hubbard S.S."/>
            <person name="Banfield J.F."/>
        </authorList>
    </citation>
    <scope>NUCLEOTIDE SEQUENCE [LARGE SCALE GENOMIC DNA]</scope>
</reference>
<evidence type="ECO:0000256" key="11">
    <source>
        <dbReference type="HAMAP-Rule" id="MF_01498"/>
    </source>
</evidence>
<evidence type="ECO:0000259" key="14">
    <source>
        <dbReference type="PROSITE" id="PS50162"/>
    </source>
</evidence>
<dbReference type="GO" id="GO:0140664">
    <property type="term" value="F:ATP-dependent DNA damage sensor activity"/>
    <property type="evidence" value="ECO:0007669"/>
    <property type="project" value="InterPro"/>
</dbReference>
<comment type="function">
    <text evidence="13">DNA-dependent ATPase involved in processing of recombination intermediates, plays a role in repairing DNA breaks. Stimulates the branch migration of RecA-mediated strand transfer reactions, allowing the 3' invading strand to extend heteroduplex DNA faster. Binds ssDNA in the presence of ADP but not other nucleotides, has ATPase activity that is stimulated by ssDNA and various branched DNA structures, but inhibited by SSB. Does not have RecA's homology-searching function.</text>
</comment>
<dbReference type="GO" id="GO:0000725">
    <property type="term" value="P:recombinational repair"/>
    <property type="evidence" value="ECO:0007669"/>
    <property type="project" value="UniProtKB-UniRule"/>
</dbReference>
<dbReference type="GO" id="GO:0005829">
    <property type="term" value="C:cytosol"/>
    <property type="evidence" value="ECO:0007669"/>
    <property type="project" value="TreeGrafter"/>
</dbReference>
<keyword evidence="5" id="KW-0378">Hydrolase</keyword>
<dbReference type="InterPro" id="IPR041166">
    <property type="entry name" value="Rubredoxin_2"/>
</dbReference>
<dbReference type="AlphaFoldDB" id="A0A1G1V6B5"/>
<dbReference type="GO" id="GO:0003684">
    <property type="term" value="F:damaged DNA binding"/>
    <property type="evidence" value="ECO:0007669"/>
    <property type="project" value="InterPro"/>
</dbReference>
<evidence type="ECO:0000256" key="5">
    <source>
        <dbReference type="ARBA" id="ARBA00022801"/>
    </source>
</evidence>
<evidence type="ECO:0000256" key="2">
    <source>
        <dbReference type="ARBA" id="ARBA00022741"/>
    </source>
</evidence>
<evidence type="ECO:0000256" key="8">
    <source>
        <dbReference type="ARBA" id="ARBA00023016"/>
    </source>
</evidence>
<evidence type="ECO:0000256" key="7">
    <source>
        <dbReference type="ARBA" id="ARBA00022840"/>
    </source>
</evidence>
<accession>A0A1G1V6B5</accession>
<dbReference type="NCBIfam" id="TIGR00416">
    <property type="entry name" value="sms"/>
    <property type="match status" value="1"/>
</dbReference>
<evidence type="ECO:0000256" key="1">
    <source>
        <dbReference type="ARBA" id="ARBA00022723"/>
    </source>
</evidence>
<dbReference type="CDD" id="cd01121">
    <property type="entry name" value="RadA_SMS_N"/>
    <property type="match status" value="1"/>
</dbReference>
<dbReference type="STRING" id="1797516.A3D26_04435"/>
<evidence type="ECO:0000256" key="10">
    <source>
        <dbReference type="ARBA" id="ARBA00023204"/>
    </source>
</evidence>
<feature type="region of interest" description="Lon-protease-like" evidence="11">
    <location>
        <begin position="349"/>
        <end position="438"/>
    </location>
</feature>
<dbReference type="GO" id="GO:0005524">
    <property type="term" value="F:ATP binding"/>
    <property type="evidence" value="ECO:0007669"/>
    <property type="project" value="UniProtKB-UniRule"/>
</dbReference>
<dbReference type="PRINTS" id="PR01874">
    <property type="entry name" value="DNAREPAIRADA"/>
</dbReference>
<feature type="binding site" evidence="11">
    <location>
        <begin position="98"/>
        <end position="105"/>
    </location>
    <ligand>
        <name>ATP</name>
        <dbReference type="ChEBI" id="CHEBI:30616"/>
    </ligand>
</feature>
<dbReference type="GO" id="GO:0008270">
    <property type="term" value="F:zinc ion binding"/>
    <property type="evidence" value="ECO:0007669"/>
    <property type="project" value="UniProtKB-KW"/>
</dbReference>
<dbReference type="FunFam" id="3.40.50.300:FF:000050">
    <property type="entry name" value="DNA repair protein RadA"/>
    <property type="match status" value="1"/>
</dbReference>
<organism evidence="15 16">
    <name type="scientific">Candidatus Blackburnbacteria bacterium RIFCSPHIGHO2_02_FULL_44_20</name>
    <dbReference type="NCBI Taxonomy" id="1797516"/>
    <lineage>
        <taxon>Bacteria</taxon>
        <taxon>Candidatus Blackburniibacteriota</taxon>
    </lineage>
</organism>
<evidence type="ECO:0000313" key="15">
    <source>
        <dbReference type="EMBL" id="OGY10958.1"/>
    </source>
</evidence>
<evidence type="ECO:0000256" key="12">
    <source>
        <dbReference type="NCBIfam" id="TIGR00416"/>
    </source>
</evidence>
<proteinExistence type="inferred from homology"/>
<keyword evidence="3 11" id="KW-0227">DNA damage</keyword>
<dbReference type="InterPro" id="IPR014721">
    <property type="entry name" value="Ribsml_uS5_D2-typ_fold_subgr"/>
</dbReference>
<dbReference type="InterPro" id="IPR003593">
    <property type="entry name" value="AAA+_ATPase"/>
</dbReference>
<comment type="function">
    <text evidence="11">Plays a role in repairing double-strand DNA breaks, probably involving stabilizing or processing branched DNA or blocked replication forks.</text>
</comment>
<keyword evidence="4 13" id="KW-0863">Zinc-finger</keyword>
<dbReference type="EMBL" id="MHBZ01000026">
    <property type="protein sequence ID" value="OGY10958.1"/>
    <property type="molecule type" value="Genomic_DNA"/>
</dbReference>
<feature type="domain" description="RecA family profile 1" evidence="14">
    <location>
        <begin position="69"/>
        <end position="214"/>
    </location>
</feature>
<evidence type="ECO:0000313" key="16">
    <source>
        <dbReference type="Proteomes" id="UP000178319"/>
    </source>
</evidence>
<comment type="domain">
    <text evidence="11">The middle region has homology to RecA with ATPase motifs including the RadA KNRFG motif, while the C-terminus is homologous to Lon protease.</text>
</comment>
<feature type="short sequence motif" description="RadA KNRFG motif" evidence="11">
    <location>
        <begin position="251"/>
        <end position="255"/>
    </location>
</feature>
<evidence type="ECO:0000256" key="3">
    <source>
        <dbReference type="ARBA" id="ARBA00022763"/>
    </source>
</evidence>
<dbReference type="SUPFAM" id="SSF52540">
    <property type="entry name" value="P-loop containing nucleoside triphosphate hydrolases"/>
    <property type="match status" value="1"/>
</dbReference>
<keyword evidence="2 11" id="KW-0547">Nucleotide-binding</keyword>
<dbReference type="InterPro" id="IPR004504">
    <property type="entry name" value="DNA_repair_RadA"/>
</dbReference>
<dbReference type="SMART" id="SM00382">
    <property type="entry name" value="AAA"/>
    <property type="match status" value="1"/>
</dbReference>
<protein>
    <recommendedName>
        <fullName evidence="11 12">DNA repair protein RadA</fullName>
    </recommendedName>
</protein>
<dbReference type="HAMAP" id="MF_01498">
    <property type="entry name" value="RadA_bact"/>
    <property type="match status" value="1"/>
</dbReference>
<gene>
    <name evidence="11" type="primary">radA</name>
    <name evidence="15" type="ORF">A3D26_04435</name>
</gene>
<dbReference type="Gene3D" id="3.40.50.300">
    <property type="entry name" value="P-loop containing nucleotide triphosphate hydrolases"/>
    <property type="match status" value="1"/>
</dbReference>
<keyword evidence="6 13" id="KW-0862">Zinc</keyword>
<dbReference type="PANTHER" id="PTHR32472">
    <property type="entry name" value="DNA REPAIR PROTEIN RADA"/>
    <property type="match status" value="1"/>
</dbReference>
<evidence type="ECO:0000256" key="6">
    <source>
        <dbReference type="ARBA" id="ARBA00022833"/>
    </source>
</evidence>
<sequence>MPRSTSQYVCQQCGFSTPKWVGKCPNCGIWNSMVETPLRSKSYAGQAGRRKGLVKAELVGLTSIKKEDHGRRTTTKIAELDRVLGGGIVPGMSILLAGEPGIGKSTLLLQLADNIAGTVVYVSGEESATQIAGRAARLGVKNAKILVLEETDADSVIASIPKDAELVIVDSVQTLTTRDLTGTAGSVGQVRECANRLTSFAKANSVPMFIVGHVTKEGTIAGPRVLEHMVDTVLWFEGERRELLRVVRAIKNRFGPTDEVGIFSMGERGLEEVSNPSQLFIGQAGKVSGSVITVVLEGTRPMLVEIQALVSPTKLSLPRRSGTGVDARRLELIIAVLGRRVGIPLWDYDVFVNVAGGITVSEPAADLAIALAIASAFHDKPVGTGIVAIGEVGLLGEIRESSQLERRLKEARRLGFTSSLTSKQELTLSALVRKAFVS</sequence>
<dbReference type="InterPro" id="IPR020568">
    <property type="entry name" value="Ribosomal_Su5_D2-typ_SF"/>
</dbReference>
<keyword evidence="8 11" id="KW-0346">Stress response</keyword>
<name>A0A1G1V6B5_9BACT</name>
<comment type="caution">
    <text evidence="15">The sequence shown here is derived from an EMBL/GenBank/DDBJ whole genome shotgun (WGS) entry which is preliminary data.</text>
</comment>
<evidence type="ECO:0000256" key="4">
    <source>
        <dbReference type="ARBA" id="ARBA00022771"/>
    </source>
</evidence>
<keyword evidence="7 11" id="KW-0067">ATP-binding</keyword>
<evidence type="ECO:0000256" key="9">
    <source>
        <dbReference type="ARBA" id="ARBA00023125"/>
    </source>
</evidence>
<dbReference type="InterPro" id="IPR027417">
    <property type="entry name" value="P-loop_NTPase"/>
</dbReference>
<dbReference type="InterPro" id="IPR020588">
    <property type="entry name" value="RecA_ATP-bd"/>
</dbReference>
<keyword evidence="10 11" id="KW-0234">DNA repair</keyword>
<keyword evidence="9 11" id="KW-0238">DNA-binding</keyword>
<dbReference type="Pfam" id="PF13481">
    <property type="entry name" value="AAA_25"/>
    <property type="match status" value="1"/>
</dbReference>
<keyword evidence="1 11" id="KW-0479">Metal-binding</keyword>
<evidence type="ECO:0000256" key="13">
    <source>
        <dbReference type="RuleBase" id="RU003555"/>
    </source>
</evidence>
<dbReference type="PROSITE" id="PS50162">
    <property type="entry name" value="RECA_2"/>
    <property type="match status" value="1"/>
</dbReference>
<dbReference type="Gene3D" id="3.30.230.10">
    <property type="match status" value="1"/>
</dbReference>
<dbReference type="Pfam" id="PF18073">
    <property type="entry name" value="Zn_ribbon_LapB"/>
    <property type="match status" value="1"/>
</dbReference>
<dbReference type="Proteomes" id="UP000178319">
    <property type="component" value="Unassembled WGS sequence"/>
</dbReference>